<feature type="coiled-coil region" evidence="13">
    <location>
        <begin position="230"/>
        <end position="282"/>
    </location>
</feature>
<keyword evidence="4 13" id="KW-0175">Coiled coil</keyword>
<evidence type="ECO:0000256" key="7">
    <source>
        <dbReference type="ARBA" id="ARBA00023273"/>
    </source>
</evidence>
<evidence type="ECO:0000256" key="10">
    <source>
        <dbReference type="ARBA" id="ARBA00040899"/>
    </source>
</evidence>
<comment type="function">
    <text evidence="12">Component of the nexin-dynein regulatory complex (N-DRC), a key regulator of ciliary/flagellar motility which maintains the alignment and integrity of the distal axoneme and regulates microtubule sliding in motile axonemes. Plays a critical role in the assembly of N-DRC and also stabilizes the assembly of multiple inner dynein arms and radial spokes. Coassembles with DRC1 to form a central scaffold needed for assembly of the N-DRC and its attachment to the outer doublet microtubules.</text>
</comment>
<comment type="similarity">
    <text evidence="9">Belongs to the DRC2 family.</text>
</comment>
<keyword evidence="7" id="KW-0966">Cell projection</keyword>
<comment type="subcellular location">
    <subcellularLocation>
        <location evidence="1">Cytoplasm</location>
        <location evidence="1">Cytoskeleton</location>
        <location evidence="1">Flagellum axoneme</location>
    </subcellularLocation>
    <subcellularLocation>
        <location evidence="8">Cytoplasm</location>
        <location evidence="8">Cytoskeleton</location>
        <location evidence="8">Flagellum basal body</location>
    </subcellularLocation>
</comment>
<dbReference type="PANTHER" id="PTHR21625:SF0">
    <property type="entry name" value="DYNEIN REGULATORY COMPLEX SUBUNIT 2"/>
    <property type="match status" value="1"/>
</dbReference>
<dbReference type="Pfam" id="PF14775">
    <property type="entry name" value="NYD-SP28_assoc"/>
    <property type="match status" value="1"/>
</dbReference>
<sequence length="499" mass="58329">MPPKRRGSMSEEERIIYIEQKRQAEESLMKKKEEMLAQYLKEKLSREEASCKFNLDKLCSRWRQLMRESKSRELKQDIEILSQTFERVVDRKDSVIKALVQDLEESEEQHCMALRTHLCSLDKLIALHEERMQSQEENMNSSQAGVVQEFDTERTAMIAEHQKETSELLDIMFAMEQRYLEQENESKTEFQSMRDEIKNKNLEEKHALRMQLETTIEDLWTQFQLALKGYNEATEERKRAFEDLKNKDEKSSREIDSQMRRIQRLSEQISQLKSKMAQGAKESEDTNTDLRELCKCKAKEREAMLAHFQELKGQMNKHREKERGKLTKLTLESNAVIADLSRIAELGERILRVAEICRKLETEQEKVLPCYGSSLTDEETAEVIDTTGAPATQPLAELMHDYTSLENFWKRYNKVLLDKLVLEKERAMLARDNEQLRLVLKQYLDGISVNDEILANPNPLFVVNNKTNYQLAVPVTDPRVRKPGATVVEAAHVVRRQVL</sequence>
<dbReference type="InterPro" id="IPR029440">
    <property type="entry name" value="DRC1_C"/>
</dbReference>
<gene>
    <name evidence="17" type="primary">LOC106815917</name>
</gene>
<dbReference type="InterPro" id="IPR039505">
    <property type="entry name" value="DRC1/2_N"/>
</dbReference>
<name>A0ABM1EUR5_PRICU</name>
<accession>A0ABM1EUR5</accession>
<keyword evidence="16" id="KW-1185">Reference proteome</keyword>
<evidence type="ECO:0000313" key="17">
    <source>
        <dbReference type="RefSeq" id="XP_014675936.1"/>
    </source>
</evidence>
<keyword evidence="6" id="KW-0206">Cytoskeleton</keyword>
<evidence type="ECO:0000259" key="15">
    <source>
        <dbReference type="Pfam" id="PF14775"/>
    </source>
</evidence>
<evidence type="ECO:0000256" key="11">
    <source>
        <dbReference type="ARBA" id="ARBA00041517"/>
    </source>
</evidence>
<evidence type="ECO:0000259" key="14">
    <source>
        <dbReference type="Pfam" id="PF14772"/>
    </source>
</evidence>
<evidence type="ECO:0000256" key="4">
    <source>
        <dbReference type="ARBA" id="ARBA00023054"/>
    </source>
</evidence>
<evidence type="ECO:0000256" key="5">
    <source>
        <dbReference type="ARBA" id="ARBA00023069"/>
    </source>
</evidence>
<feature type="domain" description="Dynein regulatory complex protein 1 C-terminal" evidence="15">
    <location>
        <begin position="402"/>
        <end position="444"/>
    </location>
</feature>
<keyword evidence="3" id="KW-0282">Flagellum</keyword>
<dbReference type="PANTHER" id="PTHR21625">
    <property type="entry name" value="NYD-SP28 PROTEIN"/>
    <property type="match status" value="1"/>
</dbReference>
<feature type="domain" description="Dynein regulatory complex protein 1/2 N-terminal" evidence="14">
    <location>
        <begin position="20"/>
        <end position="118"/>
    </location>
</feature>
<proteinExistence type="inferred from homology"/>
<evidence type="ECO:0000313" key="16">
    <source>
        <dbReference type="Proteomes" id="UP000695022"/>
    </source>
</evidence>
<evidence type="ECO:0000256" key="1">
    <source>
        <dbReference type="ARBA" id="ARBA00004611"/>
    </source>
</evidence>
<keyword evidence="2" id="KW-0963">Cytoplasm</keyword>
<evidence type="ECO:0000256" key="3">
    <source>
        <dbReference type="ARBA" id="ARBA00022846"/>
    </source>
</evidence>
<dbReference type="Proteomes" id="UP000695022">
    <property type="component" value="Unplaced"/>
</dbReference>
<dbReference type="InterPro" id="IPR039750">
    <property type="entry name" value="DRC1/DRC2"/>
</dbReference>
<dbReference type="Pfam" id="PF14772">
    <property type="entry name" value="NYD-SP28"/>
    <property type="match status" value="1"/>
</dbReference>
<evidence type="ECO:0000256" key="2">
    <source>
        <dbReference type="ARBA" id="ARBA00022490"/>
    </source>
</evidence>
<evidence type="ECO:0000256" key="8">
    <source>
        <dbReference type="ARBA" id="ARBA00037841"/>
    </source>
</evidence>
<evidence type="ECO:0000256" key="9">
    <source>
        <dbReference type="ARBA" id="ARBA00038424"/>
    </source>
</evidence>
<evidence type="ECO:0000256" key="12">
    <source>
        <dbReference type="ARBA" id="ARBA00045865"/>
    </source>
</evidence>
<dbReference type="RefSeq" id="XP_014675936.1">
    <property type="nucleotide sequence ID" value="XM_014820450.1"/>
</dbReference>
<organism evidence="16 17">
    <name type="scientific">Priapulus caudatus</name>
    <name type="common">Priapulid worm</name>
    <dbReference type="NCBI Taxonomy" id="37621"/>
    <lineage>
        <taxon>Eukaryota</taxon>
        <taxon>Metazoa</taxon>
        <taxon>Ecdysozoa</taxon>
        <taxon>Scalidophora</taxon>
        <taxon>Priapulida</taxon>
        <taxon>Priapulimorpha</taxon>
        <taxon>Priapulimorphida</taxon>
        <taxon>Priapulidae</taxon>
        <taxon>Priapulus</taxon>
    </lineage>
</organism>
<protein>
    <recommendedName>
        <fullName evidence="10">Dynein regulatory complex subunit 2</fullName>
    </recommendedName>
    <alternativeName>
        <fullName evidence="11">Coiled-coil domain-containing protein 65</fullName>
    </alternativeName>
</protein>
<evidence type="ECO:0000256" key="13">
    <source>
        <dbReference type="SAM" id="Coils"/>
    </source>
</evidence>
<keyword evidence="5" id="KW-0969">Cilium</keyword>
<reference evidence="17" key="1">
    <citation type="submission" date="2025-08" db="UniProtKB">
        <authorList>
            <consortium name="RefSeq"/>
        </authorList>
    </citation>
    <scope>IDENTIFICATION</scope>
</reference>
<dbReference type="GeneID" id="106815917"/>
<evidence type="ECO:0000256" key="6">
    <source>
        <dbReference type="ARBA" id="ARBA00023212"/>
    </source>
</evidence>